<evidence type="ECO:0000313" key="3">
    <source>
        <dbReference type="EMBL" id="EXB97148.1"/>
    </source>
</evidence>
<feature type="region of interest" description="Disordered" evidence="2">
    <location>
        <begin position="229"/>
        <end position="286"/>
    </location>
</feature>
<proteinExistence type="inferred from homology"/>
<evidence type="ECO:0008006" key="5">
    <source>
        <dbReference type="Google" id="ProtNLM"/>
    </source>
</evidence>
<dbReference type="EMBL" id="KE345260">
    <property type="protein sequence ID" value="EXB97148.1"/>
    <property type="molecule type" value="Genomic_DNA"/>
</dbReference>
<evidence type="ECO:0000313" key="4">
    <source>
        <dbReference type="Proteomes" id="UP000030645"/>
    </source>
</evidence>
<feature type="compositionally biased region" description="Low complexity" evidence="2">
    <location>
        <begin position="239"/>
        <end position="253"/>
    </location>
</feature>
<dbReference type="STRING" id="981085.W9RM43"/>
<dbReference type="PANTHER" id="PTHR12161">
    <property type="entry name" value="IST1 FAMILY MEMBER"/>
    <property type="match status" value="1"/>
</dbReference>
<dbReference type="Proteomes" id="UP000030645">
    <property type="component" value="Unassembled WGS sequence"/>
</dbReference>
<comment type="similarity">
    <text evidence="1">Belongs to the IST1 family.</text>
</comment>
<organism evidence="3 4">
    <name type="scientific">Morus notabilis</name>
    <dbReference type="NCBI Taxonomy" id="981085"/>
    <lineage>
        <taxon>Eukaryota</taxon>
        <taxon>Viridiplantae</taxon>
        <taxon>Streptophyta</taxon>
        <taxon>Embryophyta</taxon>
        <taxon>Tracheophyta</taxon>
        <taxon>Spermatophyta</taxon>
        <taxon>Magnoliopsida</taxon>
        <taxon>eudicotyledons</taxon>
        <taxon>Gunneridae</taxon>
        <taxon>Pentapetalae</taxon>
        <taxon>rosids</taxon>
        <taxon>fabids</taxon>
        <taxon>Rosales</taxon>
        <taxon>Moraceae</taxon>
        <taxon>Moreae</taxon>
        <taxon>Morus</taxon>
    </lineage>
</organism>
<gene>
    <name evidence="3" type="ORF">L484_008638</name>
</gene>
<dbReference type="FunFam" id="1.20.1260.60:FF:000002">
    <property type="entry name" value="Vacuolar protein sorting-associated protein IST1"/>
    <property type="match status" value="1"/>
</dbReference>
<sequence>MFDVLFGWRKASKCKKVIKLAQCRLKLLKNKRHVIVKQLRQDTAHLIKTGYQNIAFNRAEQLVQDETVMAAYDLLDRFCEFILNNFSCIRRRKECPNDISEAVSSLIFASARCGDLPELRVIRKLFEDRYGKKFAMAAVELFPGNLVNLQVMETLSMKPVTDEMKHKTVNEITQDYCLQKPEVLALEFYPEWQQEEPVKESSEPKVPAKDVQTSNAEIEAQIILVDSSPSRTNLLTEPSSGSASDVSSAVQQALPNVSKSTFQNKAEKVENSVEADSRKTSSLGNEESKRIVIKADTYEAETAFESKEERSIGASSSENLPRFCEETVVYLDDIEEYQSSTVKNKDFQDQRFFKFKSLTVSKRVNLRNSCDRSYWDRHELGTEKASSKGSQRNCIVSRKRSRRRLVYDENQSIKDVECASYYGQPHKSTFNHKHRSYHKRKQQNKMLAEEGEERSSYDAEVRQKQFRSREITVTPLTSNRRYYPKRPCCRCCCNHESPCYFSSDEDGDDCEVSSRKQKNLASRHCKDQMIWIGESNKETKRVAMPPKPRRRSYDNGAMVYDVFTYPEHRIHKQNNELKGAVEELGLQGGRASFDYCSTKKDTEGPPYLRTVTMPLERSKDSTKDDFQRSNSCPVPYPNHVHPKLPDCDDLTARFMALKKENMLNKFHCRKQ</sequence>
<feature type="compositionally biased region" description="Basic and acidic residues" evidence="2">
    <location>
        <begin position="265"/>
        <end position="279"/>
    </location>
</feature>
<dbReference type="KEGG" id="mnt:21391997"/>
<dbReference type="InterPro" id="IPR042277">
    <property type="entry name" value="IST1-like"/>
</dbReference>
<protein>
    <recommendedName>
        <fullName evidence="5">IST1-like protein</fullName>
    </recommendedName>
</protein>
<evidence type="ECO:0000256" key="2">
    <source>
        <dbReference type="SAM" id="MobiDB-lite"/>
    </source>
</evidence>
<reference evidence="4" key="1">
    <citation type="submission" date="2013-01" db="EMBL/GenBank/DDBJ databases">
        <title>Draft Genome Sequence of a Mulberry Tree, Morus notabilis C.K. Schneid.</title>
        <authorList>
            <person name="He N."/>
            <person name="Zhao S."/>
        </authorList>
    </citation>
    <scope>NUCLEOTIDE SEQUENCE</scope>
</reference>
<evidence type="ECO:0000256" key="1">
    <source>
        <dbReference type="ARBA" id="ARBA00005536"/>
    </source>
</evidence>
<dbReference type="Gene3D" id="1.20.1260.60">
    <property type="entry name" value="Vacuolar protein sorting-associated protein Ist1"/>
    <property type="match status" value="1"/>
</dbReference>
<dbReference type="GO" id="GO:0015031">
    <property type="term" value="P:protein transport"/>
    <property type="evidence" value="ECO:0007669"/>
    <property type="project" value="InterPro"/>
</dbReference>
<name>W9RM43_9ROSA</name>
<keyword evidence="4" id="KW-1185">Reference proteome</keyword>
<dbReference type="eggNOG" id="KOG2027">
    <property type="taxonomic scope" value="Eukaryota"/>
</dbReference>
<feature type="compositionally biased region" description="Polar residues" evidence="2">
    <location>
        <begin position="229"/>
        <end position="238"/>
    </location>
</feature>
<dbReference type="Pfam" id="PF03398">
    <property type="entry name" value="Ist1"/>
    <property type="match status" value="1"/>
</dbReference>
<accession>W9RM43</accession>
<feature type="compositionally biased region" description="Polar residues" evidence="2">
    <location>
        <begin position="254"/>
        <end position="264"/>
    </location>
</feature>
<dbReference type="PANTHER" id="PTHR12161:SF44">
    <property type="entry name" value="REGULATOR OF VPS4 ACTIVITY IN THE MVB PATHWAY PROTEIN"/>
    <property type="match status" value="1"/>
</dbReference>
<dbReference type="OrthoDB" id="29853at2759"/>
<dbReference type="InterPro" id="IPR005061">
    <property type="entry name" value="Ist1"/>
</dbReference>
<dbReference type="AlphaFoldDB" id="W9RM43"/>